<protein>
    <recommendedName>
        <fullName evidence="4">Ig-like domain-containing protein</fullName>
    </recommendedName>
</protein>
<dbReference type="Proteomes" id="UP000283479">
    <property type="component" value="Unassembled WGS sequence"/>
</dbReference>
<sequence>MVAASTGSLGSAGSSSQEEVTLSAAVVDGNEVTVTIDNDTDESLVCTWHAKGKDAADGDDPAAAFHDIVEPGPREEKATIDVDGDYLINWDCTSSETDERWGTEGDQPTADPYAFAIGDDELGEGSLGGDTGSLVTGGLVVGSLVLGGLAIGGLVLG</sequence>
<keyword evidence="1" id="KW-0812">Transmembrane</keyword>
<evidence type="ECO:0000313" key="2">
    <source>
        <dbReference type="EMBL" id="RVW02013.1"/>
    </source>
</evidence>
<evidence type="ECO:0000313" key="3">
    <source>
        <dbReference type="Proteomes" id="UP000283479"/>
    </source>
</evidence>
<name>A0A3S3DYU2_9NOCA</name>
<evidence type="ECO:0000256" key="1">
    <source>
        <dbReference type="SAM" id="Phobius"/>
    </source>
</evidence>
<keyword evidence="3" id="KW-1185">Reference proteome</keyword>
<organism evidence="2 3">
    <name type="scientific">Rhodococcus xishaensis</name>
    <dbReference type="NCBI Taxonomy" id="2487364"/>
    <lineage>
        <taxon>Bacteria</taxon>
        <taxon>Bacillati</taxon>
        <taxon>Actinomycetota</taxon>
        <taxon>Actinomycetes</taxon>
        <taxon>Mycobacteriales</taxon>
        <taxon>Nocardiaceae</taxon>
        <taxon>Rhodococcus</taxon>
    </lineage>
</organism>
<dbReference type="EMBL" id="RKLO01000004">
    <property type="protein sequence ID" value="RVW02013.1"/>
    <property type="molecule type" value="Genomic_DNA"/>
</dbReference>
<keyword evidence="1" id="KW-1133">Transmembrane helix</keyword>
<feature type="transmembrane region" description="Helical" evidence="1">
    <location>
        <begin position="134"/>
        <end position="156"/>
    </location>
</feature>
<comment type="caution">
    <text evidence="2">The sequence shown here is derived from an EMBL/GenBank/DDBJ whole genome shotgun (WGS) entry which is preliminary data.</text>
</comment>
<proteinExistence type="predicted"/>
<evidence type="ECO:0008006" key="4">
    <source>
        <dbReference type="Google" id="ProtNLM"/>
    </source>
</evidence>
<reference evidence="2 3" key="1">
    <citation type="submission" date="2018-11" db="EMBL/GenBank/DDBJ databases">
        <title>Rhodococcus spongicola sp. nov. and Rhodococcus xishaensis sp. nov. from marine sponges.</title>
        <authorList>
            <person name="Li L."/>
            <person name="Lin H.W."/>
        </authorList>
    </citation>
    <scope>NUCLEOTIDE SEQUENCE [LARGE SCALE GENOMIC DNA]</scope>
    <source>
        <strain evidence="2 3">LHW51113</strain>
    </source>
</reference>
<accession>A0A3S3DYU2</accession>
<gene>
    <name evidence="2" type="ORF">EGT50_11305</name>
</gene>
<dbReference type="AlphaFoldDB" id="A0A3S3DYU2"/>
<keyword evidence="1" id="KW-0472">Membrane</keyword>